<dbReference type="InterPro" id="IPR013752">
    <property type="entry name" value="KPA_reductase"/>
</dbReference>
<dbReference type="PANTHER" id="PTHR21708">
    <property type="entry name" value="PROBABLE 2-DEHYDROPANTOATE 2-REDUCTASE"/>
    <property type="match status" value="1"/>
</dbReference>
<dbReference type="InterPro" id="IPR013332">
    <property type="entry name" value="KPR_N"/>
</dbReference>
<dbReference type="Gene3D" id="1.10.1040.10">
    <property type="entry name" value="N-(1-d-carboxylethyl)-l-norvaline Dehydrogenase, domain 2"/>
    <property type="match status" value="1"/>
</dbReference>
<evidence type="ECO:0000259" key="6">
    <source>
        <dbReference type="Pfam" id="PF08546"/>
    </source>
</evidence>
<dbReference type="EMBL" id="CP042829">
    <property type="protein sequence ID" value="QFG03439.1"/>
    <property type="molecule type" value="Genomic_DNA"/>
</dbReference>
<dbReference type="InterPro" id="IPR036291">
    <property type="entry name" value="NAD(P)-bd_dom_sf"/>
</dbReference>
<feature type="domain" description="Ketopantoate reductase C-terminal" evidence="6">
    <location>
        <begin position="188"/>
        <end position="317"/>
    </location>
</feature>
<comment type="catalytic activity">
    <reaction evidence="4">
        <text>(R)-pantoate + NADP(+) = 2-dehydropantoate + NADPH + H(+)</text>
        <dbReference type="Rhea" id="RHEA:16233"/>
        <dbReference type="ChEBI" id="CHEBI:11561"/>
        <dbReference type="ChEBI" id="CHEBI:15378"/>
        <dbReference type="ChEBI" id="CHEBI:15980"/>
        <dbReference type="ChEBI" id="CHEBI:57783"/>
        <dbReference type="ChEBI" id="CHEBI:58349"/>
        <dbReference type="EC" id="1.1.1.169"/>
    </reaction>
</comment>
<feature type="domain" description="Ketopantoate reductase N-terminal" evidence="5">
    <location>
        <begin position="16"/>
        <end position="163"/>
    </location>
</feature>
<dbReference type="SUPFAM" id="SSF48179">
    <property type="entry name" value="6-phosphogluconate dehydrogenase C-terminal domain-like"/>
    <property type="match status" value="1"/>
</dbReference>
<reference evidence="7 8" key="1">
    <citation type="submission" date="2019-08" db="EMBL/GenBank/DDBJ databases">
        <authorList>
            <person name="Toschakov S.V."/>
        </authorList>
    </citation>
    <scope>NUCLEOTIDE SEQUENCE [LARGE SCALE GENOMIC DNA]</scope>
    <source>
        <strain evidence="7 8">3753O</strain>
    </source>
</reference>
<dbReference type="InterPro" id="IPR003710">
    <property type="entry name" value="ApbA"/>
</dbReference>
<evidence type="ECO:0000256" key="3">
    <source>
        <dbReference type="ARBA" id="ARBA00023002"/>
    </source>
</evidence>
<evidence type="ECO:0000259" key="5">
    <source>
        <dbReference type="Pfam" id="PF02558"/>
    </source>
</evidence>
<dbReference type="Proteomes" id="UP000326331">
    <property type="component" value="Chromosome"/>
</dbReference>
<dbReference type="PANTHER" id="PTHR21708:SF26">
    <property type="entry name" value="2-DEHYDROPANTOATE 2-REDUCTASE"/>
    <property type="match status" value="1"/>
</dbReference>
<keyword evidence="2 4" id="KW-0521">NADP</keyword>
<organism evidence="7 8">
    <name type="scientific">Tepidiforma bonchosmolovskayae</name>
    <dbReference type="NCBI Taxonomy" id="2601677"/>
    <lineage>
        <taxon>Bacteria</taxon>
        <taxon>Bacillati</taxon>
        <taxon>Chloroflexota</taxon>
        <taxon>Tepidiformia</taxon>
        <taxon>Tepidiformales</taxon>
        <taxon>Tepidiformaceae</taxon>
        <taxon>Tepidiforma</taxon>
    </lineage>
</organism>
<evidence type="ECO:0000313" key="8">
    <source>
        <dbReference type="Proteomes" id="UP000326331"/>
    </source>
</evidence>
<reference evidence="7 8" key="2">
    <citation type="submission" date="2019-10" db="EMBL/GenBank/DDBJ databases">
        <title>Thermopilla bonchosmolovskayae gen. nov., sp. nov., a moderately thermophilic Chloroflexi bacterium from a Chukotka hot spring (Arctic, Russia), representing a novel classis Thermopillaia, which include previously uncultivated lineage OLB14.</title>
        <authorList>
            <person name="Kochetkova T.V."/>
            <person name="Zayulina K.S."/>
            <person name="Zhigarkov V.S."/>
            <person name="Minaev N.V."/>
            <person name="Novikov A."/>
            <person name="Toshchakov S.V."/>
            <person name="Elcheninov A.G."/>
            <person name="Kublanov I.V."/>
        </authorList>
    </citation>
    <scope>NUCLEOTIDE SEQUENCE [LARGE SCALE GENOMIC DNA]</scope>
    <source>
        <strain evidence="7 8">3753O</strain>
    </source>
</reference>
<keyword evidence="8" id="KW-1185">Reference proteome</keyword>
<name>A0ABX6C615_9CHLR</name>
<evidence type="ECO:0000256" key="2">
    <source>
        <dbReference type="ARBA" id="ARBA00022857"/>
    </source>
</evidence>
<dbReference type="SUPFAM" id="SSF51735">
    <property type="entry name" value="NAD(P)-binding Rossmann-fold domains"/>
    <property type="match status" value="1"/>
</dbReference>
<dbReference type="Pfam" id="PF02558">
    <property type="entry name" value="ApbA"/>
    <property type="match status" value="1"/>
</dbReference>
<proteinExistence type="inferred from homology"/>
<dbReference type="InterPro" id="IPR013328">
    <property type="entry name" value="6PGD_dom2"/>
</dbReference>
<dbReference type="GO" id="GO:0008677">
    <property type="term" value="F:2-dehydropantoate 2-reductase activity"/>
    <property type="evidence" value="ECO:0007669"/>
    <property type="project" value="UniProtKB-EC"/>
</dbReference>
<evidence type="ECO:0000313" key="7">
    <source>
        <dbReference type="EMBL" id="QFG03439.1"/>
    </source>
</evidence>
<dbReference type="Gene3D" id="3.40.50.720">
    <property type="entry name" value="NAD(P)-binding Rossmann-like Domain"/>
    <property type="match status" value="1"/>
</dbReference>
<dbReference type="NCBIfam" id="TIGR00745">
    <property type="entry name" value="apbA_panE"/>
    <property type="match status" value="1"/>
</dbReference>
<comment type="function">
    <text evidence="4">Catalyzes the NADPH-dependent reduction of ketopantoate into pantoic acid.</text>
</comment>
<dbReference type="InterPro" id="IPR008927">
    <property type="entry name" value="6-PGluconate_DH-like_C_sf"/>
</dbReference>
<gene>
    <name evidence="7" type="ORF">Tbon_09055</name>
</gene>
<sequence length="341" mass="37094">MPHGRGLGYPSGVARIAVIGAGAVGGYYGGRLALAGHDVRFLVRSDYAAWKERGLRVFSKDGDFALPDVQAFRDPAELGTADWVICALKATAIDEAADLIAPCAGPETRIVALMNGLGNEQRLAERFPARRIFGAMAFVCINRGEPGVIHHLEYGRVSVGHLEDDPAETALLAELFRGAGIETVIAPNLRYARWEKLCWNVPFNGLSVAGGGIGTRSILDDRELRAFAEGAMREVVRVGNADLAAAGSEARLDEEDVVRRMFAQTEAMEDYRTSMVIDYVLGRPLEAEAILGNPVRRARELGVAAPRMEALYALVRHADLARRGERRLLTPEDLRLPHSVV</sequence>
<dbReference type="InterPro" id="IPR051402">
    <property type="entry name" value="KPR-Related"/>
</dbReference>
<dbReference type="Pfam" id="PF08546">
    <property type="entry name" value="ApbA_C"/>
    <property type="match status" value="1"/>
</dbReference>
<evidence type="ECO:0000256" key="4">
    <source>
        <dbReference type="RuleBase" id="RU362068"/>
    </source>
</evidence>
<comment type="pathway">
    <text evidence="4">Cofactor biosynthesis; (R)-pantothenate biosynthesis; (R)-pantoate from 3-methyl-2-oxobutanoate: step 2/2.</text>
</comment>
<accession>A0ABX6C615</accession>
<keyword evidence="3 4" id="KW-0560">Oxidoreductase</keyword>
<comment type="similarity">
    <text evidence="1 4">Belongs to the ketopantoate reductase family.</text>
</comment>
<dbReference type="EC" id="1.1.1.169" evidence="4"/>
<protein>
    <recommendedName>
        <fullName evidence="4">2-dehydropantoate 2-reductase</fullName>
        <ecNumber evidence="4">1.1.1.169</ecNumber>
    </recommendedName>
    <alternativeName>
        <fullName evidence="4">Ketopantoate reductase</fullName>
    </alternativeName>
</protein>
<keyword evidence="4" id="KW-0566">Pantothenate biosynthesis</keyword>
<evidence type="ECO:0000256" key="1">
    <source>
        <dbReference type="ARBA" id="ARBA00007870"/>
    </source>
</evidence>